<dbReference type="STRING" id="38654.A0A3Q0FN04"/>
<proteinExistence type="inferred from homology"/>
<dbReference type="GO" id="GO:0005737">
    <property type="term" value="C:cytoplasm"/>
    <property type="evidence" value="ECO:0007669"/>
    <property type="project" value="TreeGrafter"/>
</dbReference>
<dbReference type="PANTHER" id="PTHR17408:SF11">
    <property type="entry name" value="STEM-LOOP BINDING PROTEIN-LIKE"/>
    <property type="match status" value="1"/>
</dbReference>
<dbReference type="AlphaFoldDB" id="A0A3Q0FN04"/>
<dbReference type="InterPro" id="IPR029344">
    <property type="entry name" value="SLBP_RNA_bind"/>
</dbReference>
<evidence type="ECO:0000313" key="6">
    <source>
        <dbReference type="RefSeq" id="XP_025047570.1"/>
    </source>
</evidence>
<dbReference type="RefSeq" id="XP_025047570.1">
    <property type="nucleotide sequence ID" value="XM_025191785.1"/>
</dbReference>
<comment type="similarity">
    <text evidence="1">Belongs to the SLBP family.</text>
</comment>
<name>A0A3Q0FN04_ALLSI</name>
<dbReference type="Gene3D" id="1.10.8.1120">
    <property type="entry name" value="Histone RNA hairpin-binding protein RNA-binding domain"/>
    <property type="match status" value="1"/>
</dbReference>
<keyword evidence="2" id="KW-0694">RNA-binding</keyword>
<dbReference type="GeneID" id="102384143"/>
<dbReference type="FunFam" id="1.10.8.1120:FF:000001">
    <property type="entry name" value="Histone RNA hairpin-binding protein-like"/>
    <property type="match status" value="1"/>
</dbReference>
<feature type="compositionally biased region" description="Low complexity" evidence="3">
    <location>
        <begin position="39"/>
        <end position="60"/>
    </location>
</feature>
<evidence type="ECO:0000256" key="1">
    <source>
        <dbReference type="ARBA" id="ARBA00006151"/>
    </source>
</evidence>
<reference evidence="6" key="1">
    <citation type="submission" date="2025-08" db="UniProtKB">
        <authorList>
            <consortium name="RefSeq"/>
        </authorList>
    </citation>
    <scope>IDENTIFICATION</scope>
</reference>
<sequence length="336" mass="36850">LAPGLSRALSAGPAAVLLRGAPERTSVRVEGSPRAPGTALAGLRASGLSSRRAGGSVPRVPGRRGAARLWFRVPHPAVDLSGERGASPPSATQATWTLRGPAEQALLPRSRPLSSEPASFRVRMVSVGVGTRPSPARGAGSGCRSDIETDESTLQRRQKQIDYGKNTLGYQRFLQQVPKSTRQAGVHPQTPNKYKKYSRRSWDMQIRLWRRALHAWDPPSQHPLQCHQGLERAWQLSAAVEMETDPLCCLSDHWLGALAWPPQSLSSAALGEPWPDQADVTRCGSPSLLMSERASWRDRLLCPRIHLQDNVSFGYRHPSLGLPPRRQSSRRVHALL</sequence>
<feature type="domain" description="Histone RNA hairpin-binding protein RNA-binding" evidence="4">
    <location>
        <begin position="149"/>
        <end position="218"/>
    </location>
</feature>
<evidence type="ECO:0000256" key="3">
    <source>
        <dbReference type="SAM" id="MobiDB-lite"/>
    </source>
</evidence>
<keyword evidence="5" id="KW-1185">Reference proteome</keyword>
<dbReference type="GO" id="GO:0071207">
    <property type="term" value="F:histone pre-mRNA stem-loop binding"/>
    <property type="evidence" value="ECO:0007669"/>
    <property type="project" value="TreeGrafter"/>
</dbReference>
<dbReference type="InterPro" id="IPR026502">
    <property type="entry name" value="SLBP1/SLBP2"/>
</dbReference>
<gene>
    <name evidence="6" type="primary">LOC102384143</name>
</gene>
<dbReference type="Pfam" id="PF15247">
    <property type="entry name" value="SLBP_RNA_bind"/>
    <property type="match status" value="1"/>
</dbReference>
<feature type="region of interest" description="Disordered" evidence="3">
    <location>
        <begin position="27"/>
        <end position="61"/>
    </location>
</feature>
<dbReference type="Proteomes" id="UP000189705">
    <property type="component" value="Unplaced"/>
</dbReference>
<organism evidence="5 6">
    <name type="scientific">Alligator sinensis</name>
    <name type="common">Chinese alligator</name>
    <dbReference type="NCBI Taxonomy" id="38654"/>
    <lineage>
        <taxon>Eukaryota</taxon>
        <taxon>Metazoa</taxon>
        <taxon>Chordata</taxon>
        <taxon>Craniata</taxon>
        <taxon>Vertebrata</taxon>
        <taxon>Euteleostomi</taxon>
        <taxon>Archelosauria</taxon>
        <taxon>Archosauria</taxon>
        <taxon>Crocodylia</taxon>
        <taxon>Alligatoridae</taxon>
        <taxon>Alligatorinae</taxon>
        <taxon>Alligator</taxon>
    </lineage>
</organism>
<dbReference type="InterPro" id="IPR038294">
    <property type="entry name" value="SLBP_RNA_bind_sf"/>
</dbReference>
<dbReference type="PANTHER" id="PTHR17408">
    <property type="entry name" value="HISTONE RNA HAIRPIN-BINDING PROTEIN"/>
    <property type="match status" value="1"/>
</dbReference>
<dbReference type="InParanoid" id="A0A3Q0FN04"/>
<protein>
    <submittedName>
        <fullName evidence="6">Histone RNA hairpin-binding protein-like</fullName>
    </submittedName>
</protein>
<dbReference type="KEGG" id="asn:102384143"/>
<dbReference type="GO" id="GO:0003729">
    <property type="term" value="F:mRNA binding"/>
    <property type="evidence" value="ECO:0007669"/>
    <property type="project" value="InterPro"/>
</dbReference>
<feature type="region of interest" description="Disordered" evidence="3">
    <location>
        <begin position="129"/>
        <end position="156"/>
    </location>
</feature>
<dbReference type="GO" id="GO:0006398">
    <property type="term" value="P:mRNA 3'-end processing by stem-loop binding and cleavage"/>
    <property type="evidence" value="ECO:0007669"/>
    <property type="project" value="TreeGrafter"/>
</dbReference>
<evidence type="ECO:0000256" key="2">
    <source>
        <dbReference type="ARBA" id="ARBA00022884"/>
    </source>
</evidence>
<dbReference type="GO" id="GO:0051028">
    <property type="term" value="P:mRNA transport"/>
    <property type="evidence" value="ECO:0007669"/>
    <property type="project" value="TreeGrafter"/>
</dbReference>
<dbReference type="GO" id="GO:0071204">
    <property type="term" value="C:histone pre-mRNA 3'end processing complex"/>
    <property type="evidence" value="ECO:0007669"/>
    <property type="project" value="TreeGrafter"/>
</dbReference>
<feature type="non-terminal residue" evidence="6">
    <location>
        <position position="1"/>
    </location>
</feature>
<evidence type="ECO:0000259" key="4">
    <source>
        <dbReference type="Pfam" id="PF15247"/>
    </source>
</evidence>
<evidence type="ECO:0000313" key="5">
    <source>
        <dbReference type="Proteomes" id="UP000189705"/>
    </source>
</evidence>
<accession>A0A3Q0FN04</accession>